<gene>
    <name evidence="2" type="ORF">HNR23_004396</name>
</gene>
<accession>A0A7X0D825</accession>
<reference evidence="2 3" key="1">
    <citation type="submission" date="2020-08" db="EMBL/GenBank/DDBJ databases">
        <title>Sequencing the genomes of 1000 actinobacteria strains.</title>
        <authorList>
            <person name="Klenk H.-P."/>
        </authorList>
    </citation>
    <scope>NUCLEOTIDE SEQUENCE [LARGE SCALE GENOMIC DNA]</scope>
    <source>
        <strain evidence="2 3">DSM 46659</strain>
    </source>
</reference>
<dbReference type="Proteomes" id="UP000546642">
    <property type="component" value="Unassembled WGS sequence"/>
</dbReference>
<evidence type="ECO:0000313" key="2">
    <source>
        <dbReference type="EMBL" id="MBB6174336.1"/>
    </source>
</evidence>
<feature type="region of interest" description="Disordered" evidence="1">
    <location>
        <begin position="1"/>
        <end position="27"/>
    </location>
</feature>
<comment type="caution">
    <text evidence="2">The sequence shown here is derived from an EMBL/GenBank/DDBJ whole genome shotgun (WGS) entry which is preliminary data.</text>
</comment>
<evidence type="ECO:0000313" key="3">
    <source>
        <dbReference type="Proteomes" id="UP000546642"/>
    </source>
</evidence>
<sequence>MKFEMIDPPDWDDESPVAEEDEAAPAPVRPAAAALTPVTLPDPKANGHLKAVADEMAAQARGVITPLSETLRRLELRVMEEVQAESGAPLPDAGADPSLVLRPEKFRRAGGAAPTQADREDAARTGEGGESA</sequence>
<name>A0A7X0D825_9ACTN</name>
<feature type="region of interest" description="Disordered" evidence="1">
    <location>
        <begin position="84"/>
        <end position="132"/>
    </location>
</feature>
<dbReference type="AlphaFoldDB" id="A0A7X0D825"/>
<keyword evidence="3" id="KW-1185">Reference proteome</keyword>
<feature type="compositionally biased region" description="Acidic residues" evidence="1">
    <location>
        <begin position="7"/>
        <end position="23"/>
    </location>
</feature>
<dbReference type="EMBL" id="JACHDS010000001">
    <property type="protein sequence ID" value="MBB6174336.1"/>
    <property type="molecule type" value="Genomic_DNA"/>
</dbReference>
<organism evidence="2 3">
    <name type="scientific">Nocardiopsis mwathae</name>
    <dbReference type="NCBI Taxonomy" id="1472723"/>
    <lineage>
        <taxon>Bacteria</taxon>
        <taxon>Bacillati</taxon>
        <taxon>Actinomycetota</taxon>
        <taxon>Actinomycetes</taxon>
        <taxon>Streptosporangiales</taxon>
        <taxon>Nocardiopsidaceae</taxon>
        <taxon>Nocardiopsis</taxon>
    </lineage>
</organism>
<protein>
    <submittedName>
        <fullName evidence="2">Uncharacterized protein</fullName>
    </submittedName>
</protein>
<dbReference type="RefSeq" id="WP_184078301.1">
    <property type="nucleotide sequence ID" value="NZ_JACHDS010000001.1"/>
</dbReference>
<proteinExistence type="predicted"/>
<evidence type="ECO:0000256" key="1">
    <source>
        <dbReference type="SAM" id="MobiDB-lite"/>
    </source>
</evidence>